<dbReference type="InterPro" id="IPR002049">
    <property type="entry name" value="LE_dom"/>
</dbReference>
<feature type="domain" description="Laminin G" evidence="18">
    <location>
        <begin position="488"/>
        <end position="692"/>
    </location>
</feature>
<dbReference type="SUPFAM" id="SSF49899">
    <property type="entry name" value="Concanavalin A-like lectins/glucanases"/>
    <property type="match status" value="2"/>
</dbReference>
<dbReference type="SMART" id="SM00282">
    <property type="entry name" value="LamG"/>
    <property type="match status" value="2"/>
</dbReference>
<dbReference type="InterPro" id="IPR036445">
    <property type="entry name" value="GPCR_2_extracell_dom_sf"/>
</dbReference>
<dbReference type="Pfam" id="PF00002">
    <property type="entry name" value="7tm_2"/>
    <property type="match status" value="1"/>
</dbReference>
<feature type="domain" description="GAIN-B" evidence="21">
    <location>
        <begin position="1295"/>
        <end position="1463"/>
    </location>
</feature>
<evidence type="ECO:0000259" key="20">
    <source>
        <dbReference type="PROSITE" id="PS50027"/>
    </source>
</evidence>
<evidence type="ECO:0000256" key="4">
    <source>
        <dbReference type="ARBA" id="ARBA00022473"/>
    </source>
</evidence>
<evidence type="ECO:0000256" key="14">
    <source>
        <dbReference type="PROSITE-ProRule" id="PRU00076"/>
    </source>
</evidence>
<dbReference type="Gene3D" id="2.170.300.10">
    <property type="entry name" value="Tie2 ligand-binding domain superfamily"/>
    <property type="match status" value="1"/>
</dbReference>
<evidence type="ECO:0000256" key="9">
    <source>
        <dbReference type="ARBA" id="ARBA00023136"/>
    </source>
</evidence>
<feature type="region of interest" description="Disordered" evidence="16">
    <location>
        <begin position="1691"/>
        <end position="1913"/>
    </location>
</feature>
<feature type="compositionally biased region" description="Low complexity" evidence="16">
    <location>
        <begin position="1825"/>
        <end position="1838"/>
    </location>
</feature>
<evidence type="ECO:0000256" key="10">
    <source>
        <dbReference type="ARBA" id="ARBA00023157"/>
    </source>
</evidence>
<dbReference type="PROSITE" id="PS00022">
    <property type="entry name" value="EGF_1"/>
    <property type="match status" value="3"/>
</dbReference>
<dbReference type="PROSITE" id="PS50221">
    <property type="entry name" value="GAIN_B"/>
    <property type="match status" value="1"/>
</dbReference>
<evidence type="ECO:0000256" key="17">
    <source>
        <dbReference type="SAM" id="Phobius"/>
    </source>
</evidence>
<comment type="similarity">
    <text evidence="3">Belongs to the G-protein coupled receptor 2 family. LN-TM7 subfamily.</text>
</comment>
<dbReference type="CDD" id="cd00055">
    <property type="entry name" value="EGF_Lam"/>
    <property type="match status" value="1"/>
</dbReference>
<dbReference type="InterPro" id="IPR032471">
    <property type="entry name" value="AGRL2-4_GAIN_subdom_A"/>
</dbReference>
<dbReference type="PROSITE" id="PS01186">
    <property type="entry name" value="EGF_2"/>
    <property type="match status" value="2"/>
</dbReference>
<evidence type="ECO:0000256" key="13">
    <source>
        <dbReference type="ARBA" id="ARBA00023278"/>
    </source>
</evidence>
<evidence type="ECO:0000256" key="15">
    <source>
        <dbReference type="PROSITE-ProRule" id="PRU00460"/>
    </source>
</evidence>
<dbReference type="Pfam" id="PF02210">
    <property type="entry name" value="Laminin_G_2"/>
    <property type="match status" value="2"/>
</dbReference>
<dbReference type="PROSITE" id="PS01248">
    <property type="entry name" value="EGF_LAM_1"/>
    <property type="match status" value="1"/>
</dbReference>
<protein>
    <submittedName>
        <fullName evidence="23">Cadherin EGF LAG seven-pass G-type receptor 1</fullName>
    </submittedName>
</protein>
<evidence type="ECO:0000259" key="22">
    <source>
        <dbReference type="PROSITE" id="PS50261"/>
    </source>
</evidence>
<dbReference type="SUPFAM" id="SSF57196">
    <property type="entry name" value="EGF/Laminin"/>
    <property type="match status" value="1"/>
</dbReference>
<evidence type="ECO:0000313" key="23">
    <source>
        <dbReference type="EMBL" id="KAI2648355.1"/>
    </source>
</evidence>
<keyword evidence="8" id="KW-0297">G-protein coupled receptor</keyword>
<dbReference type="PROSITE" id="PS50025">
    <property type="entry name" value="LAM_G_DOMAIN"/>
    <property type="match status" value="2"/>
</dbReference>
<feature type="compositionally biased region" description="Basic and acidic residues" evidence="16">
    <location>
        <begin position="1794"/>
        <end position="1810"/>
    </location>
</feature>
<feature type="disulfide bond" evidence="15">
    <location>
        <begin position="1057"/>
        <end position="1066"/>
    </location>
</feature>
<dbReference type="InterPro" id="IPR017981">
    <property type="entry name" value="GPCR_2-like_7TM"/>
</dbReference>
<feature type="disulfide bond" evidence="15">
    <location>
        <begin position="1036"/>
        <end position="1048"/>
    </location>
</feature>
<dbReference type="InterPro" id="IPR000203">
    <property type="entry name" value="GPS"/>
</dbReference>
<feature type="domain" description="Laminin EGF-like" evidence="20">
    <location>
        <begin position="1036"/>
        <end position="1083"/>
    </location>
</feature>
<reference evidence="23 24" key="1">
    <citation type="submission" date="2022-01" db="EMBL/GenBank/DDBJ databases">
        <title>A high-quality chromosome-level genome assembly of rohu carp, Labeo rohita.</title>
        <authorList>
            <person name="Arick M.A. II"/>
            <person name="Hsu C.-Y."/>
            <person name="Magbanua Z."/>
            <person name="Pechanova O."/>
            <person name="Grover C."/>
            <person name="Miller E."/>
            <person name="Thrash A."/>
            <person name="Ezzel L."/>
            <person name="Alam S."/>
            <person name="Benzie J."/>
            <person name="Hamilton M."/>
            <person name="Karsi A."/>
            <person name="Lawrence M.L."/>
            <person name="Peterson D.G."/>
        </authorList>
    </citation>
    <scope>NUCLEOTIDE SEQUENCE [LARGE SCALE GENOMIC DNA]</scope>
    <source>
        <strain evidence="24">BAU-BD-2019</strain>
        <tissue evidence="23">Blood</tissue>
    </source>
</reference>
<dbReference type="Pfam" id="PF16489">
    <property type="entry name" value="GAIN"/>
    <property type="match status" value="1"/>
</dbReference>
<dbReference type="Pfam" id="PF01825">
    <property type="entry name" value="GPS"/>
    <property type="match status" value="1"/>
</dbReference>
<evidence type="ECO:0000313" key="24">
    <source>
        <dbReference type="Proteomes" id="UP000830375"/>
    </source>
</evidence>
<feature type="domain" description="Laminin G" evidence="18">
    <location>
        <begin position="735"/>
        <end position="916"/>
    </location>
</feature>
<feature type="region of interest" description="Disordered" evidence="16">
    <location>
        <begin position="1921"/>
        <end position="1940"/>
    </location>
</feature>
<dbReference type="PROSITE" id="PS50261">
    <property type="entry name" value="G_PROTEIN_RECEP_F2_4"/>
    <property type="match status" value="1"/>
</dbReference>
<feature type="domain" description="G-protein coupled receptors family 2 profile 2" evidence="22">
    <location>
        <begin position="1470"/>
        <end position="1641"/>
    </location>
</feature>
<keyword evidence="12" id="KW-0807">Transducer</keyword>
<evidence type="ECO:0000256" key="6">
    <source>
        <dbReference type="ARBA" id="ARBA00022692"/>
    </source>
</evidence>
<dbReference type="CDD" id="cd00110">
    <property type="entry name" value="LamG"/>
    <property type="match status" value="2"/>
</dbReference>
<dbReference type="Proteomes" id="UP000830375">
    <property type="component" value="Unassembled WGS sequence"/>
</dbReference>
<evidence type="ECO:0000256" key="12">
    <source>
        <dbReference type="ARBA" id="ARBA00023224"/>
    </source>
</evidence>
<evidence type="ECO:0000259" key="21">
    <source>
        <dbReference type="PROSITE" id="PS50221"/>
    </source>
</evidence>
<dbReference type="InterPro" id="IPR009030">
    <property type="entry name" value="Growth_fac_rcpt_cys_sf"/>
</dbReference>
<evidence type="ECO:0000256" key="7">
    <source>
        <dbReference type="ARBA" id="ARBA00022989"/>
    </source>
</evidence>
<dbReference type="PANTHER" id="PTHR24026">
    <property type="entry name" value="FAT ATYPICAL CADHERIN-RELATED"/>
    <property type="match status" value="1"/>
</dbReference>
<evidence type="ECO:0000256" key="2">
    <source>
        <dbReference type="ARBA" id="ARBA00004651"/>
    </source>
</evidence>
<feature type="domain" description="EGF-like" evidence="19">
    <location>
        <begin position="695"/>
        <end position="731"/>
    </location>
</feature>
<proteinExistence type="inferred from homology"/>
<dbReference type="Gene3D" id="1.20.1070.10">
    <property type="entry name" value="Rhodopsin 7-helix transmembrane proteins"/>
    <property type="match status" value="2"/>
</dbReference>
<dbReference type="InterPro" id="IPR000832">
    <property type="entry name" value="GPCR_2_secretin-like"/>
</dbReference>
<feature type="transmembrane region" description="Helical" evidence="17">
    <location>
        <begin position="1574"/>
        <end position="1604"/>
    </location>
</feature>
<dbReference type="EMBL" id="JACTAM010000025">
    <property type="protein sequence ID" value="KAI2648355.1"/>
    <property type="molecule type" value="Genomic_DNA"/>
</dbReference>
<dbReference type="InterPro" id="IPR001881">
    <property type="entry name" value="EGF-like_Ca-bd_dom"/>
</dbReference>
<evidence type="ECO:0000256" key="11">
    <source>
        <dbReference type="ARBA" id="ARBA00023170"/>
    </source>
</evidence>
<feature type="transmembrane region" description="Helical" evidence="17">
    <location>
        <begin position="1472"/>
        <end position="1495"/>
    </location>
</feature>
<organism evidence="23 24">
    <name type="scientific">Labeo rohita</name>
    <name type="common">Indian major carp</name>
    <name type="synonym">Cyprinus rohita</name>
    <dbReference type="NCBI Taxonomy" id="84645"/>
    <lineage>
        <taxon>Eukaryota</taxon>
        <taxon>Metazoa</taxon>
        <taxon>Chordata</taxon>
        <taxon>Craniata</taxon>
        <taxon>Vertebrata</taxon>
        <taxon>Euteleostomi</taxon>
        <taxon>Actinopterygii</taxon>
        <taxon>Neopterygii</taxon>
        <taxon>Teleostei</taxon>
        <taxon>Ostariophysi</taxon>
        <taxon>Cypriniformes</taxon>
        <taxon>Cyprinidae</taxon>
        <taxon>Labeoninae</taxon>
        <taxon>Labeonini</taxon>
        <taxon>Labeo</taxon>
    </lineage>
</organism>
<dbReference type="PANTHER" id="PTHR24026:SF36">
    <property type="entry name" value="CADHERIN EGF LAG SEVEN-PASS G-TYPE RECEPTOR 1"/>
    <property type="match status" value="1"/>
</dbReference>
<sequence>MCVCLHSQIVRKELNMTLALYRRCKHCHSSVVLQRSVLPNGLHQVSALCTLRVTIITDDMLTNSITVRLENMSQERFLSPLLSLFTEGVAAVLSTSPDGVFVFNVQNDTDVSGSILNVTFSALLPGGAPGRYFPSEELQEQLYLNRTLLTLISTQRVLPFDDNICLREPCENYMKCVAVLKFDSTAPFVASNTVLFRPIHPVNGLRCRCPDGFTGDYCETEVDLCYSGPCQNNGKCRKLEWRSALGGRNYPMFDSKNGIQTLSPEVQSSCTGSFTLTASVCLPAQVSGLHVMYPCNSSEMRDYLTDIWIITSLEPLLCVPVDIVPLGPDLVKVMAGTQWCAHRAGQESEIQDYKRNKRHFPIASRHRFTPHLMSHYERLAEHNRCLTDHQGSFIVLPLLGSGPVSLEYEQRLVWVNEHSNPPRITKQKRTRCSMVSLKPSRLDRTGSYCPAGTKTKLTQNGGRCVDLLVGGFLCQCPDGEYEKPYCEMTTRSFPGQSFITFRGLRQRFHFTLSFTLATRERNALLLYNGRFNERHDFIAIEIVEEQIQLTFSAGESKTTVTPFVAGGVSDGQWHTVHLHYYNKPNIGRLGIPHGPSEEKVAVVAVDDCDVAMALRFGGQIGNYSCAARGTQTGQKKSLDLTGPLLLGGVPNLPEDFPVQNRDFVGCIKNLTIDSKPIDMASFISNNGTSAGCAAKHDFCSQVVCHNGGVCVNRWNTHTCNCPLGYGGKNCEHVMPAPLHFDGHALVSWSETDITIAIPWYMGLMFRTRKSTGVLLQASAGEFSKISLMVNNRHLRFQVFLGVRRVALLDFPQVCVDNGEWHHVLVELKSGKDGKDIKYMALVSLDYGMFQRTVEIGNELPGLKLRNLFIGGLLKKDDTVQAGFTGCMQGVRMGETSTNTANINIRHASRIRVKDGCNVPDACQSNLCPSHSRCTDNWADCVDACLLNPCEYTSSCVRKPSTKRGYSCECGHNYYGQYCEHKGDQPCARGWWGYPTCGPCNCDVSKGFKRDCNKTTGECSCKDNYFRPLGADTCYPCDCFHLGAHSRTCDPVTGQCPCKMGVVGRQCNRCDNPFAEVTVGGCVVVYDGCPKAFEDGIWWPRTMFGGTAIRHCSDDKGWFPPELFNCTSLSFSKLKKESDDLHANASRMDGERSRSLAGLLHSATDHTDRLFGNDVRTAYHLLASVLEHESLQQGFELTATHDADFNKIQRSDSGTAHLLHHFEEYANTLVQNTRKTYLRPFTIITDNMIVALDFLDSTVNQDKIPRFQEVKEVYSKDLESSVVFPSLLAMAKKYKDAFTTEPPAQIEPTESYISLDGSDTIDLTPSIKKRRHAEQPDPPAVVMVMIYRSLGRLLPESYDPDRRSLRLPTRPVINTPVVSIVVHRDGEPLSTPLQRPITLNFRLLETHERTKPACVYWNHSIPVSGGGAWSSKGCELVFRNLTHISCQCNHMTSFAVLMDISKREHGDVLPLKVVTYTTVSASLVALLITFLLLAILRKLRSNLHSIHKNLVAAIFLSELIFLTGINQTDSPFVCTVVAILLHYSYMCAFAWMFVEGLHIYRMLTEMRNINQGHMRFYYAIGWGIPAIITGPISIVVLINIVLIVLAGKAACGRRQRTEKSGAISALRVAFLLLLLISATWLLGLMAVNSDVLTFHYLFAILSCLQRSLNGDVYTEDGGLYRTTIGESTVSLESSKKRSISSNGGNVGHNEGDSSLFFHKSKKAEDSDSDSELSVDEHSSSYASSHSSDSEDEARHSRTKWNNERTPIHSTPKVDAVSGQGKPYWPEEPPTASESEDPHGPEKLRVETKVNVELHQGNKLNHNGDVSQSESSPSQPNSNQLPRRGILKNKITYPPPLTDKNMKNRLREKLSDYNPPQIPRKTPSVGSNEGVRSGTEANSIIIKPPPLSPQSALNGITVELSTSPVTLADEDFDSDGSNETSI</sequence>
<dbReference type="SUPFAM" id="SSF57184">
    <property type="entry name" value="Growth factor receptor domain"/>
    <property type="match status" value="1"/>
</dbReference>
<dbReference type="SMART" id="SM00303">
    <property type="entry name" value="GPS"/>
    <property type="match status" value="1"/>
</dbReference>
<feature type="disulfide bond" evidence="15">
    <location>
        <begin position="1038"/>
        <end position="1055"/>
    </location>
</feature>
<dbReference type="CDD" id="cd00054">
    <property type="entry name" value="EGF_CA"/>
    <property type="match status" value="2"/>
</dbReference>
<dbReference type="Pfam" id="PF00053">
    <property type="entry name" value="EGF_laminin"/>
    <property type="match status" value="2"/>
</dbReference>
<evidence type="ECO:0000256" key="16">
    <source>
        <dbReference type="SAM" id="MobiDB-lite"/>
    </source>
</evidence>
<keyword evidence="13" id="KW-0379">Hydroxylation</keyword>
<dbReference type="Gene3D" id="4.10.1240.10">
    <property type="entry name" value="GPCR, family 2, extracellular hormone receptor domain"/>
    <property type="match status" value="1"/>
</dbReference>
<dbReference type="InterPro" id="IPR046338">
    <property type="entry name" value="GAIN_dom_sf"/>
</dbReference>
<evidence type="ECO:0000256" key="8">
    <source>
        <dbReference type="ARBA" id="ARBA00023040"/>
    </source>
</evidence>
<dbReference type="InterPro" id="IPR001879">
    <property type="entry name" value="GPCR_2_extracellular_dom"/>
</dbReference>
<dbReference type="SMART" id="SM00181">
    <property type="entry name" value="EGF"/>
    <property type="match status" value="4"/>
</dbReference>
<evidence type="ECO:0000256" key="3">
    <source>
        <dbReference type="ARBA" id="ARBA00010933"/>
    </source>
</evidence>
<evidence type="ECO:0000259" key="19">
    <source>
        <dbReference type="PROSITE" id="PS50026"/>
    </source>
</evidence>
<dbReference type="SMART" id="SM00008">
    <property type="entry name" value="HormR"/>
    <property type="match status" value="1"/>
</dbReference>
<comment type="function">
    <text evidence="1">Receptor that may have an important role in cell/cell signaling during nervous system formation.</text>
</comment>
<name>A0ABQ8LCA0_LABRO</name>
<dbReference type="SMART" id="SM00179">
    <property type="entry name" value="EGF_CA"/>
    <property type="match status" value="2"/>
</dbReference>
<keyword evidence="6 17" id="KW-0812">Transmembrane</keyword>
<feature type="compositionally biased region" description="Basic and acidic residues" evidence="16">
    <location>
        <begin position="1858"/>
        <end position="1869"/>
    </location>
</feature>
<keyword evidence="15" id="KW-0424">Laminin EGF-like domain</keyword>
<feature type="transmembrane region" description="Helical" evidence="17">
    <location>
        <begin position="1531"/>
        <end position="1553"/>
    </location>
</feature>
<evidence type="ECO:0000259" key="18">
    <source>
        <dbReference type="PROSITE" id="PS50025"/>
    </source>
</evidence>
<dbReference type="Gene3D" id="2.60.120.200">
    <property type="match status" value="2"/>
</dbReference>
<feature type="compositionally biased region" description="Basic and acidic residues" evidence="16">
    <location>
        <begin position="1751"/>
        <end position="1765"/>
    </location>
</feature>
<dbReference type="Pfam" id="PF00008">
    <property type="entry name" value="EGF"/>
    <property type="match status" value="1"/>
</dbReference>
<keyword evidence="11 23" id="KW-0675">Receptor</keyword>
<feature type="disulfide bond" evidence="14">
    <location>
        <begin position="969"/>
        <end position="978"/>
    </location>
</feature>
<comment type="caution">
    <text evidence="23">The sequence shown here is derived from an EMBL/GenBank/DDBJ whole genome shotgun (WGS) entry which is preliminary data.</text>
</comment>
<dbReference type="InterPro" id="IPR001791">
    <property type="entry name" value="Laminin_G"/>
</dbReference>
<dbReference type="InterPro" id="IPR000742">
    <property type="entry name" value="EGF"/>
</dbReference>
<dbReference type="SMART" id="SM00180">
    <property type="entry name" value="EGF_Lam"/>
    <property type="match status" value="1"/>
</dbReference>
<accession>A0ABQ8LCA0</accession>
<keyword evidence="10 14" id="KW-1015">Disulfide bond</keyword>
<keyword evidence="5" id="KW-1003">Cell membrane</keyword>
<evidence type="ECO:0000256" key="1">
    <source>
        <dbReference type="ARBA" id="ARBA00002066"/>
    </source>
</evidence>
<feature type="disulfide bond" evidence="14">
    <location>
        <begin position="721"/>
        <end position="730"/>
    </location>
</feature>
<keyword evidence="14" id="KW-0245">EGF-like domain</keyword>
<dbReference type="PRINTS" id="PR00249">
    <property type="entry name" value="GPCRSECRETIN"/>
</dbReference>
<feature type="transmembrane region" description="Helical" evidence="17">
    <location>
        <begin position="1624"/>
        <end position="1646"/>
    </location>
</feature>
<keyword evidence="4" id="KW-0217">Developmental protein</keyword>
<dbReference type="PROSITE" id="PS50027">
    <property type="entry name" value="EGF_LAM_2"/>
    <property type="match status" value="1"/>
</dbReference>
<dbReference type="InterPro" id="IPR057244">
    <property type="entry name" value="GAIN_B"/>
</dbReference>
<gene>
    <name evidence="23" type="ORF">H4Q32_018433</name>
</gene>
<dbReference type="InterPro" id="IPR013320">
    <property type="entry name" value="ConA-like_dom_sf"/>
</dbReference>
<dbReference type="Gene3D" id="2.10.25.10">
    <property type="entry name" value="Laminin"/>
    <property type="match status" value="2"/>
</dbReference>
<keyword evidence="9 17" id="KW-0472">Membrane</keyword>
<feature type="domain" description="EGF-like" evidence="19">
    <location>
        <begin position="941"/>
        <end position="979"/>
    </location>
</feature>
<evidence type="ECO:0000256" key="5">
    <source>
        <dbReference type="ARBA" id="ARBA00022475"/>
    </source>
</evidence>
<comment type="caution">
    <text evidence="14">Lacks conserved residue(s) required for the propagation of feature annotation.</text>
</comment>
<dbReference type="Gene3D" id="2.60.220.50">
    <property type="match status" value="1"/>
</dbReference>
<keyword evidence="7 17" id="KW-1133">Transmembrane helix</keyword>
<comment type="subcellular location">
    <subcellularLocation>
        <location evidence="2">Cell membrane</location>
        <topology evidence="2">Multi-pass membrane protein</topology>
    </subcellularLocation>
</comment>
<dbReference type="PROSITE" id="PS50026">
    <property type="entry name" value="EGF_3"/>
    <property type="match status" value="3"/>
</dbReference>
<feature type="domain" description="EGF-like" evidence="19">
    <location>
        <begin position="445"/>
        <end position="487"/>
    </location>
</feature>
<keyword evidence="24" id="KW-1185">Reference proteome</keyword>